<protein>
    <submittedName>
        <fullName evidence="2">DUF2431 domain-containing protein</fullName>
    </submittedName>
</protein>
<keyword evidence="3" id="KW-1185">Reference proteome</keyword>
<dbReference type="PANTHER" id="PTHR11538">
    <property type="entry name" value="PHENYLALANYL-TRNA SYNTHETASE"/>
    <property type="match status" value="1"/>
</dbReference>
<dbReference type="InterPro" id="IPR019446">
    <property type="entry name" value="BMT5-like"/>
</dbReference>
<reference evidence="2 3" key="1">
    <citation type="journal article" date="2022" name="Environ. Microbiol. Rep.">
        <title>Eco-phylogenetic analyses reveal divergent evolution of vitamin B12 metabolism in the marine bacterial family 'Psychromonadaceae'.</title>
        <authorList>
            <person name="Jin X."/>
            <person name="Yang Y."/>
            <person name="Cao H."/>
            <person name="Gao B."/>
            <person name="Zhao Z."/>
        </authorList>
    </citation>
    <scope>NUCLEOTIDE SEQUENCE [LARGE SCALE GENOMIC DNA]</scope>
    <source>
        <strain evidence="2 3">MKS20</strain>
    </source>
</reference>
<evidence type="ECO:0000313" key="2">
    <source>
        <dbReference type="EMBL" id="MCE2596908.1"/>
    </source>
</evidence>
<organism evidence="2 3">
    <name type="scientific">Motilimonas cestriensis</name>
    <dbReference type="NCBI Taxonomy" id="2742685"/>
    <lineage>
        <taxon>Bacteria</taxon>
        <taxon>Pseudomonadati</taxon>
        <taxon>Pseudomonadota</taxon>
        <taxon>Gammaproteobacteria</taxon>
        <taxon>Alteromonadales</taxon>
        <taxon>Alteromonadales genera incertae sedis</taxon>
        <taxon>Motilimonas</taxon>
    </lineage>
</organism>
<dbReference type="Proteomes" id="UP001201273">
    <property type="component" value="Unassembled WGS sequence"/>
</dbReference>
<name>A0ABS8WEC1_9GAMM</name>
<comment type="caution">
    <text evidence="2">The sequence shown here is derived from an EMBL/GenBank/DDBJ whole genome shotgun (WGS) entry which is preliminary data.</text>
</comment>
<evidence type="ECO:0000259" key="1">
    <source>
        <dbReference type="Pfam" id="PF10354"/>
    </source>
</evidence>
<dbReference type="RefSeq" id="WP_233054665.1">
    <property type="nucleotide sequence ID" value="NZ_JAIMJA010000027.1"/>
</dbReference>
<dbReference type="Pfam" id="PF10354">
    <property type="entry name" value="BMT5-like"/>
    <property type="match status" value="1"/>
</dbReference>
<accession>A0ABS8WEC1</accession>
<dbReference type="PANTHER" id="PTHR11538:SF26">
    <property type="entry name" value="FERREDOXIN-FOLD ANTICODON-BINDING DOMAIN-CONTAINING PROTEIN 1"/>
    <property type="match status" value="1"/>
</dbReference>
<proteinExistence type="predicted"/>
<evidence type="ECO:0000313" key="3">
    <source>
        <dbReference type="Proteomes" id="UP001201273"/>
    </source>
</evidence>
<gene>
    <name evidence="2" type="ORF">K6Y31_19215</name>
</gene>
<dbReference type="EMBL" id="JAIMJA010000027">
    <property type="protein sequence ID" value="MCE2596908.1"/>
    <property type="molecule type" value="Genomic_DNA"/>
</dbReference>
<feature type="domain" description="25S rRNA (uridine-N(3))-methyltransferase BMT5-like" evidence="1">
    <location>
        <begin position="10"/>
        <end position="187"/>
    </location>
</feature>
<sequence>MFLDPNWRILVVGDGDFSFSAALAKHFPPHYLCATIYDSETTLASKYGEQYLLQLLQAQQAHPVQVLTEFDVTNPEQWQALVVAHQQFDLIVFQFPLVPGFTSKAEFEAHGRIDSNLRNRRLLHQFLLHSQQVGLDPNGAGLIYISSKEVKPYSEWDIEHSLHLKTDLQFLGKMPFLFEQFPGYQMRNVDRDKFVRDTASYTYVWRLNQCQQTLPSALATSLQAADPETETNLPYCERCQAGPFHSQQEQRDHQASKRHLKMQGFHQRWLADLGLSEADVNTIS</sequence>